<sequence length="358" mass="39755">MGEEDRKPEDTKLEEPPKAAPDQEKTEGESEKKESKDVIEEKPLPKPPQDIVLSVFMHCEGCARKVRRCLRGFEGVESVETDCRTHKVVVKGEKADPVKVLNRLQRKSHRRVELISPIPEPEPIAPVPEPVEKLKTEDPKPQPQIIVTVVLKVHMHCEACAQEIKRRIHRMKGVESVDPDLKSSQVSVKGAFDPAALVAYVHRRTGKHAAIVKQEPEVTPENNESEVVAVKEAEEEKKADAGDGVESEKKVEEESVVEEKPAAAPPGDGEAEEAAPGDAGQAAAEEGPKMVEVKKNEYHYYPQRYIMEMYPYAPPVIGDTSYPPPQMAVETYPPPVMMGHAYPPQMFSDENPNACSIM</sequence>
<feature type="compositionally biased region" description="Low complexity" evidence="5">
    <location>
        <begin position="276"/>
        <end position="285"/>
    </location>
</feature>
<dbReference type="GO" id="GO:0046872">
    <property type="term" value="F:metal ion binding"/>
    <property type="evidence" value="ECO:0007669"/>
    <property type="project" value="UniProtKB-KW"/>
</dbReference>
<keyword evidence="8" id="KW-1185">Reference proteome</keyword>
<dbReference type="SUPFAM" id="SSF55008">
    <property type="entry name" value="HMA, heavy metal-associated domain"/>
    <property type="match status" value="2"/>
</dbReference>
<proteinExistence type="inferred from homology"/>
<dbReference type="Gene3D" id="3.30.70.100">
    <property type="match status" value="2"/>
</dbReference>
<evidence type="ECO:0000256" key="1">
    <source>
        <dbReference type="ARBA" id="ARBA00022481"/>
    </source>
</evidence>
<dbReference type="EMBL" id="CM002922">
    <property type="protein sequence ID" value="KGN63471.1"/>
    <property type="molecule type" value="Genomic_DNA"/>
</dbReference>
<evidence type="ECO:0000313" key="7">
    <source>
        <dbReference type="EMBL" id="KGN63471.1"/>
    </source>
</evidence>
<evidence type="ECO:0000256" key="2">
    <source>
        <dbReference type="ARBA" id="ARBA00022723"/>
    </source>
</evidence>
<keyword evidence="2" id="KW-0479">Metal-binding</keyword>
<evidence type="ECO:0000259" key="6">
    <source>
        <dbReference type="PROSITE" id="PS50846"/>
    </source>
</evidence>
<reference evidence="7 8" key="3">
    <citation type="journal article" date="2010" name="BMC Genomics">
        <title>Transcriptome sequencing and comparative analysis of cucumber flowers with different sex types.</title>
        <authorList>
            <person name="Guo S."/>
            <person name="Zheng Y."/>
            <person name="Joung J.G."/>
            <person name="Liu S."/>
            <person name="Zhang Z."/>
            <person name="Crasta O.R."/>
            <person name="Sobral B.W."/>
            <person name="Xu Y."/>
            <person name="Huang S."/>
            <person name="Fei Z."/>
        </authorList>
    </citation>
    <scope>NUCLEOTIDE SEQUENCE [LARGE SCALE GENOMIC DNA]</scope>
    <source>
        <strain evidence="8">cv. 9930</strain>
    </source>
</reference>
<accession>A0A0A0LU05</accession>
<feature type="domain" description="HMA" evidence="6">
    <location>
        <begin position="48"/>
        <end position="112"/>
    </location>
</feature>
<keyword evidence="3" id="KW-0449">Lipoprotein</keyword>
<keyword evidence="1" id="KW-0488">Methylation</keyword>
<organism evidence="7 8">
    <name type="scientific">Cucumis sativus</name>
    <name type="common">Cucumber</name>
    <dbReference type="NCBI Taxonomy" id="3659"/>
    <lineage>
        <taxon>Eukaryota</taxon>
        <taxon>Viridiplantae</taxon>
        <taxon>Streptophyta</taxon>
        <taxon>Embryophyta</taxon>
        <taxon>Tracheophyta</taxon>
        <taxon>Spermatophyta</taxon>
        <taxon>Magnoliopsida</taxon>
        <taxon>eudicotyledons</taxon>
        <taxon>Gunneridae</taxon>
        <taxon>Pentapetalae</taxon>
        <taxon>rosids</taxon>
        <taxon>fabids</taxon>
        <taxon>Cucurbitales</taxon>
        <taxon>Cucurbitaceae</taxon>
        <taxon>Benincaseae</taxon>
        <taxon>Cucumis</taxon>
    </lineage>
</organism>
<evidence type="ECO:0000313" key="8">
    <source>
        <dbReference type="Proteomes" id="UP000029981"/>
    </source>
</evidence>
<feature type="domain" description="HMA" evidence="6">
    <location>
        <begin position="146"/>
        <end position="210"/>
    </location>
</feature>
<evidence type="ECO:0000256" key="5">
    <source>
        <dbReference type="SAM" id="MobiDB-lite"/>
    </source>
</evidence>
<feature type="compositionally biased region" description="Basic and acidic residues" evidence="5">
    <location>
        <begin position="1"/>
        <end position="44"/>
    </location>
</feature>
<dbReference type="eggNOG" id="KOG1603">
    <property type="taxonomic scope" value="Eukaryota"/>
</dbReference>
<feature type="region of interest" description="Disordered" evidence="5">
    <location>
        <begin position="1"/>
        <end position="47"/>
    </location>
</feature>
<keyword evidence="3" id="KW-0636">Prenylation</keyword>
<reference evidence="7 8" key="2">
    <citation type="journal article" date="2009" name="PLoS ONE">
        <title>An integrated genetic and cytogenetic map of the cucumber genome.</title>
        <authorList>
            <person name="Ren Y."/>
            <person name="Zhang Z."/>
            <person name="Liu J."/>
            <person name="Staub J.E."/>
            <person name="Han Y."/>
            <person name="Cheng Z."/>
            <person name="Li X."/>
            <person name="Lu J."/>
            <person name="Miao H."/>
            <person name="Kang H."/>
            <person name="Xie B."/>
            <person name="Gu X."/>
            <person name="Wang X."/>
            <person name="Du Y."/>
            <person name="Jin W."/>
            <person name="Huang S."/>
        </authorList>
    </citation>
    <scope>NUCLEOTIDE SEQUENCE [LARGE SCALE GENOMIC DNA]</scope>
    <source>
        <strain evidence="8">cv. 9930</strain>
    </source>
</reference>
<comment type="similarity">
    <text evidence="4">Belongs to the HIPP family.</text>
</comment>
<evidence type="ECO:0000256" key="3">
    <source>
        <dbReference type="ARBA" id="ARBA00023289"/>
    </source>
</evidence>
<dbReference type="InterPro" id="IPR006121">
    <property type="entry name" value="HMA_dom"/>
</dbReference>
<dbReference type="Pfam" id="PF00403">
    <property type="entry name" value="HMA"/>
    <property type="match status" value="2"/>
</dbReference>
<protein>
    <recommendedName>
        <fullName evidence="6">HMA domain-containing protein</fullName>
    </recommendedName>
</protein>
<dbReference type="KEGG" id="csv:101211886"/>
<evidence type="ECO:0000256" key="4">
    <source>
        <dbReference type="ARBA" id="ARBA00024045"/>
    </source>
</evidence>
<dbReference type="SMR" id="A0A0A0LU05"/>
<dbReference type="CDD" id="cd00371">
    <property type="entry name" value="HMA"/>
    <property type="match status" value="2"/>
</dbReference>
<dbReference type="PANTHER" id="PTHR46195:SF2">
    <property type="entry name" value="HEAVY METAL-ASSOCIATED ISOPRENYLATED PLANT PROTEIN 7"/>
    <property type="match status" value="1"/>
</dbReference>
<dbReference type="AlphaFoldDB" id="A0A0A0LU05"/>
<reference evidence="7 8" key="1">
    <citation type="journal article" date="2009" name="Nat. Genet.">
        <title>The genome of the cucumber, Cucumis sativus L.</title>
        <authorList>
            <person name="Huang S."/>
            <person name="Li R."/>
            <person name="Zhang Z."/>
            <person name="Li L."/>
            <person name="Gu X."/>
            <person name="Fan W."/>
            <person name="Lucas W.J."/>
            <person name="Wang X."/>
            <person name="Xie B."/>
            <person name="Ni P."/>
            <person name="Ren Y."/>
            <person name="Zhu H."/>
            <person name="Li J."/>
            <person name="Lin K."/>
            <person name="Jin W."/>
            <person name="Fei Z."/>
            <person name="Li G."/>
            <person name="Staub J."/>
            <person name="Kilian A."/>
            <person name="van der Vossen E.A."/>
            <person name="Wu Y."/>
            <person name="Guo J."/>
            <person name="He J."/>
            <person name="Jia Z."/>
            <person name="Ren Y."/>
            <person name="Tian G."/>
            <person name="Lu Y."/>
            <person name="Ruan J."/>
            <person name="Qian W."/>
            <person name="Wang M."/>
            <person name="Huang Q."/>
            <person name="Li B."/>
            <person name="Xuan Z."/>
            <person name="Cao J."/>
            <person name="Asan"/>
            <person name="Wu Z."/>
            <person name="Zhang J."/>
            <person name="Cai Q."/>
            <person name="Bai Y."/>
            <person name="Zhao B."/>
            <person name="Han Y."/>
            <person name="Li Y."/>
            <person name="Li X."/>
            <person name="Wang S."/>
            <person name="Shi Q."/>
            <person name="Liu S."/>
            <person name="Cho W.K."/>
            <person name="Kim J.Y."/>
            <person name="Xu Y."/>
            <person name="Heller-Uszynska K."/>
            <person name="Miao H."/>
            <person name="Cheng Z."/>
            <person name="Zhang S."/>
            <person name="Wu J."/>
            <person name="Yang Y."/>
            <person name="Kang H."/>
            <person name="Li M."/>
            <person name="Liang H."/>
            <person name="Ren X."/>
            <person name="Shi Z."/>
            <person name="Wen M."/>
            <person name="Jian M."/>
            <person name="Yang H."/>
            <person name="Zhang G."/>
            <person name="Yang Z."/>
            <person name="Chen R."/>
            <person name="Liu S."/>
            <person name="Li J."/>
            <person name="Ma L."/>
            <person name="Liu H."/>
            <person name="Zhou Y."/>
            <person name="Zhao J."/>
            <person name="Fang X."/>
            <person name="Li G."/>
            <person name="Fang L."/>
            <person name="Li Y."/>
            <person name="Liu D."/>
            <person name="Zheng H."/>
            <person name="Zhang Y."/>
            <person name="Qin N."/>
            <person name="Li Z."/>
            <person name="Yang G."/>
            <person name="Yang S."/>
            <person name="Bolund L."/>
            <person name="Kristiansen K."/>
            <person name="Zheng H."/>
            <person name="Li S."/>
            <person name="Zhang X."/>
            <person name="Yang H."/>
            <person name="Wang J."/>
            <person name="Sun R."/>
            <person name="Zhang B."/>
            <person name="Jiang S."/>
            <person name="Wang J."/>
            <person name="Du Y."/>
            <person name="Li S."/>
        </authorList>
    </citation>
    <scope>NUCLEOTIDE SEQUENCE [LARGE SCALE GENOMIC DNA]</scope>
    <source>
        <strain evidence="8">cv. 9930</strain>
    </source>
</reference>
<dbReference type="PANTHER" id="PTHR46195">
    <property type="entry name" value="HEAVY METAL-ASSOCIATED ISOPRENYLATED PLANT PROTEIN 7"/>
    <property type="match status" value="1"/>
</dbReference>
<dbReference type="Proteomes" id="UP000029981">
    <property type="component" value="Chromosome 1"/>
</dbReference>
<feature type="region of interest" description="Disordered" evidence="5">
    <location>
        <begin position="233"/>
        <end position="290"/>
    </location>
</feature>
<dbReference type="STRING" id="3659.A0A0A0LU05"/>
<dbReference type="PROSITE" id="PS50846">
    <property type="entry name" value="HMA_2"/>
    <property type="match status" value="2"/>
</dbReference>
<dbReference type="OMA" id="HECACVL"/>
<gene>
    <name evidence="7" type="ORF">Csa_1G001430</name>
</gene>
<dbReference type="OrthoDB" id="785630at2759"/>
<dbReference type="InterPro" id="IPR044577">
    <property type="entry name" value="HIPP4/7/8/17/18/19"/>
</dbReference>
<reference evidence="7 8" key="4">
    <citation type="journal article" date="2011" name="BMC Genomics">
        <title>RNA-Seq improves annotation of protein-coding genes in the cucumber genome.</title>
        <authorList>
            <person name="Li Z."/>
            <person name="Zhang Z."/>
            <person name="Yan P."/>
            <person name="Huang S."/>
            <person name="Fei Z."/>
            <person name="Lin K."/>
        </authorList>
    </citation>
    <scope>NUCLEOTIDE SEQUENCE [LARGE SCALE GENOMIC DNA]</scope>
    <source>
        <strain evidence="8">cv. 9930</strain>
    </source>
</reference>
<dbReference type="Gramene" id="KGN63471">
    <property type="protein sequence ID" value="KGN63471"/>
    <property type="gene ID" value="Csa_1G001430"/>
</dbReference>
<name>A0A0A0LU05_CUCSA</name>
<dbReference type="InterPro" id="IPR036163">
    <property type="entry name" value="HMA_dom_sf"/>
</dbReference>
<feature type="compositionally biased region" description="Basic and acidic residues" evidence="5">
    <location>
        <begin position="233"/>
        <end position="261"/>
    </location>
</feature>